<keyword evidence="3" id="KW-1185">Reference proteome</keyword>
<reference evidence="2 3" key="1">
    <citation type="journal article" date="2014" name="PLoS Genet.">
        <title>Analysis of the Phlebiopsis gigantea genome, transcriptome and secretome provides insight into its pioneer colonization strategies of wood.</title>
        <authorList>
            <person name="Hori C."/>
            <person name="Ishida T."/>
            <person name="Igarashi K."/>
            <person name="Samejima M."/>
            <person name="Suzuki H."/>
            <person name="Master E."/>
            <person name="Ferreira P."/>
            <person name="Ruiz-Duenas F.J."/>
            <person name="Held B."/>
            <person name="Canessa P."/>
            <person name="Larrondo L.F."/>
            <person name="Schmoll M."/>
            <person name="Druzhinina I.S."/>
            <person name="Kubicek C.P."/>
            <person name="Gaskell J.A."/>
            <person name="Kersten P."/>
            <person name="St John F."/>
            <person name="Glasner J."/>
            <person name="Sabat G."/>
            <person name="Splinter BonDurant S."/>
            <person name="Syed K."/>
            <person name="Yadav J."/>
            <person name="Mgbeahuruike A.C."/>
            <person name="Kovalchuk A."/>
            <person name="Asiegbu F.O."/>
            <person name="Lackner G."/>
            <person name="Hoffmeister D."/>
            <person name="Rencoret J."/>
            <person name="Gutierrez A."/>
            <person name="Sun H."/>
            <person name="Lindquist E."/>
            <person name="Barry K."/>
            <person name="Riley R."/>
            <person name="Grigoriev I.V."/>
            <person name="Henrissat B."/>
            <person name="Kues U."/>
            <person name="Berka R.M."/>
            <person name="Martinez A.T."/>
            <person name="Covert S.F."/>
            <person name="Blanchette R.A."/>
            <person name="Cullen D."/>
        </authorList>
    </citation>
    <scope>NUCLEOTIDE SEQUENCE [LARGE SCALE GENOMIC DNA]</scope>
    <source>
        <strain evidence="2 3">11061_1 CR5-6</strain>
    </source>
</reference>
<evidence type="ECO:0000313" key="3">
    <source>
        <dbReference type="Proteomes" id="UP000053257"/>
    </source>
</evidence>
<organism evidence="2 3">
    <name type="scientific">Phlebiopsis gigantea (strain 11061_1 CR5-6)</name>
    <name type="common">White-rot fungus</name>
    <name type="synonym">Peniophora gigantea</name>
    <dbReference type="NCBI Taxonomy" id="745531"/>
    <lineage>
        <taxon>Eukaryota</taxon>
        <taxon>Fungi</taxon>
        <taxon>Dikarya</taxon>
        <taxon>Basidiomycota</taxon>
        <taxon>Agaricomycotina</taxon>
        <taxon>Agaricomycetes</taxon>
        <taxon>Polyporales</taxon>
        <taxon>Phanerochaetaceae</taxon>
        <taxon>Phlebiopsis</taxon>
    </lineage>
</organism>
<dbReference type="InterPro" id="IPR046528">
    <property type="entry name" value="DUF6593"/>
</dbReference>
<dbReference type="OrthoDB" id="3132420at2759"/>
<protein>
    <recommendedName>
        <fullName evidence="1">DUF6593 domain-containing protein</fullName>
    </recommendedName>
</protein>
<dbReference type="AlphaFoldDB" id="A0A0C3S866"/>
<dbReference type="Proteomes" id="UP000053257">
    <property type="component" value="Unassembled WGS sequence"/>
</dbReference>
<gene>
    <name evidence="2" type="ORF">PHLGIDRAFT_123891</name>
</gene>
<evidence type="ECO:0000313" key="2">
    <source>
        <dbReference type="EMBL" id="KIP12826.1"/>
    </source>
</evidence>
<dbReference type="EMBL" id="KN840438">
    <property type="protein sequence ID" value="KIP12826.1"/>
    <property type="molecule type" value="Genomic_DNA"/>
</dbReference>
<dbReference type="HOGENOM" id="CLU_118681_0_0_1"/>
<proteinExistence type="predicted"/>
<evidence type="ECO:0000259" key="1">
    <source>
        <dbReference type="Pfam" id="PF20236"/>
    </source>
</evidence>
<sequence>MTGNDLVLRFRYPDESQSQHANDMRTVNIKQVAVSDEQETEADLYKFYHPVIQGLRTGVTTYHRMNTSTGTWMMAGSIDWQTDSTCNVFFGGTEKVPPLSNYYVRQRTKNVQVHIRELRKSKKATSKSRRFKAGGSEYKWKLAENGRDLTCLSQQLTSYGKTVAEWSQETLTLRVAERVEPILDRVVVTLFLNLWMRSMDDW</sequence>
<feature type="domain" description="DUF6593" evidence="1">
    <location>
        <begin position="54"/>
        <end position="191"/>
    </location>
</feature>
<dbReference type="Pfam" id="PF20236">
    <property type="entry name" value="DUF6593"/>
    <property type="match status" value="1"/>
</dbReference>
<name>A0A0C3S866_PHLG1</name>
<accession>A0A0C3S866</accession>